<dbReference type="Proteomes" id="UP000243686">
    <property type="component" value="Unassembled WGS sequence"/>
</dbReference>
<proteinExistence type="predicted"/>
<evidence type="ECO:0000313" key="3">
    <source>
        <dbReference type="Proteomes" id="UP000243686"/>
    </source>
</evidence>
<dbReference type="InterPro" id="IPR003448">
    <property type="entry name" value="Mopterin_biosynth_MoaE"/>
</dbReference>
<dbReference type="Pfam" id="PF02391">
    <property type="entry name" value="MoaE"/>
    <property type="match status" value="1"/>
</dbReference>
<dbReference type="InterPro" id="IPR036563">
    <property type="entry name" value="MoaE_sf"/>
</dbReference>
<evidence type="ECO:0000313" key="2">
    <source>
        <dbReference type="EMBL" id="OON20102.1"/>
    </source>
</evidence>
<sequence length="101" mass="11230">MESCSQFTQILPKSKTSAPHSEVPVGEISVGIALSSPHRADALQAVQFIIDAIKSRVPIWKKRRGEQTDSSQLLIIMKPNKIEKKITINHHHYSKTLNASS</sequence>
<dbReference type="Gene3D" id="3.90.1170.40">
    <property type="entry name" value="Molybdopterin biosynthesis MoaE subunit"/>
    <property type="match status" value="1"/>
</dbReference>
<gene>
    <name evidence="2" type="ORF">X801_04021</name>
</gene>
<dbReference type="AlphaFoldDB" id="A0A1S8X063"/>
<accession>A0A1S8X063</accession>
<keyword evidence="3" id="KW-1185">Reference proteome</keyword>
<evidence type="ECO:0000256" key="1">
    <source>
        <dbReference type="SAM" id="MobiDB-lite"/>
    </source>
</evidence>
<feature type="region of interest" description="Disordered" evidence="1">
    <location>
        <begin position="1"/>
        <end position="22"/>
    </location>
</feature>
<name>A0A1S8X063_OPIVI</name>
<feature type="compositionally biased region" description="Polar residues" evidence="1">
    <location>
        <begin position="1"/>
        <end position="19"/>
    </location>
</feature>
<dbReference type="PANTHER" id="PTHR23404">
    <property type="entry name" value="MOLYBDOPTERIN SYNTHASE RELATED"/>
    <property type="match status" value="1"/>
</dbReference>
<protein>
    <submittedName>
        <fullName evidence="2">Molybdopterin synthase catalytic subunit domain protein</fullName>
    </submittedName>
</protein>
<dbReference type="EMBL" id="KV892850">
    <property type="protein sequence ID" value="OON20102.1"/>
    <property type="molecule type" value="Genomic_DNA"/>
</dbReference>
<reference evidence="2 3" key="1">
    <citation type="submission" date="2015-03" db="EMBL/GenBank/DDBJ databases">
        <title>Draft genome of the nematode, Opisthorchis viverrini.</title>
        <authorList>
            <person name="Mitreva M."/>
        </authorList>
    </citation>
    <scope>NUCLEOTIDE SEQUENCE [LARGE SCALE GENOMIC DNA]</scope>
    <source>
        <strain evidence="2">Khon Kaen</strain>
    </source>
</reference>
<dbReference type="GO" id="GO:0006777">
    <property type="term" value="P:Mo-molybdopterin cofactor biosynthetic process"/>
    <property type="evidence" value="ECO:0007669"/>
    <property type="project" value="InterPro"/>
</dbReference>
<organism evidence="2 3">
    <name type="scientific">Opisthorchis viverrini</name>
    <name type="common">Southeast Asian liver fluke</name>
    <dbReference type="NCBI Taxonomy" id="6198"/>
    <lineage>
        <taxon>Eukaryota</taxon>
        <taxon>Metazoa</taxon>
        <taxon>Spiralia</taxon>
        <taxon>Lophotrochozoa</taxon>
        <taxon>Platyhelminthes</taxon>
        <taxon>Trematoda</taxon>
        <taxon>Digenea</taxon>
        <taxon>Opisthorchiida</taxon>
        <taxon>Opisthorchiata</taxon>
        <taxon>Opisthorchiidae</taxon>
        <taxon>Opisthorchis</taxon>
    </lineage>
</organism>
<dbReference type="SUPFAM" id="SSF54690">
    <property type="entry name" value="Molybdopterin synthase subunit MoaE"/>
    <property type="match status" value="1"/>
</dbReference>